<keyword evidence="3" id="KW-1185">Reference proteome</keyword>
<name>A0A1M5Q8P9_9FIRM</name>
<reference evidence="3" key="1">
    <citation type="submission" date="2016-11" db="EMBL/GenBank/DDBJ databases">
        <authorList>
            <person name="Varghese N."/>
            <person name="Submissions S."/>
        </authorList>
    </citation>
    <scope>NUCLEOTIDE SEQUENCE [LARGE SCALE GENOMIC DNA]</scope>
    <source>
        <strain evidence="3">DSM 11003</strain>
    </source>
</reference>
<dbReference type="InterPro" id="IPR013976">
    <property type="entry name" value="HDOD"/>
</dbReference>
<accession>A0A1M5Q8P9</accession>
<dbReference type="STRING" id="1123382.SAMN02745221_01685"/>
<dbReference type="Pfam" id="PF08668">
    <property type="entry name" value="HDOD"/>
    <property type="match status" value="1"/>
</dbReference>
<sequence>MGKISLDDIVKAVNDLPALPAVVIKVMKLAEDPNSTAQDINNVLTQDQAMTAKVLKLANSAFYGFPRRIATITDATVFLGFKTIKSIVMAASVSDILNREMSGYALEHGELWKHSQCVAMAARHIARRVKFAQLDLAYTSGLLHDIGKVILNNAMKESYHEVVAKVSEGNIDFIEAENAVLGFNHALVGSKVAEKWNLPWELVDTIAHHHYPEKAKVNPVLTSIVHLADAVCVSMGIGIGIDGMLYAVSAEALKILKMEEEDIYAIINELTDIFSDEQSFLVNQK</sequence>
<evidence type="ECO:0000313" key="2">
    <source>
        <dbReference type="EMBL" id="SHH10368.1"/>
    </source>
</evidence>
<dbReference type="RefSeq" id="WP_073092784.1">
    <property type="nucleotide sequence ID" value="NZ_FQWY01000031.1"/>
</dbReference>
<dbReference type="SMART" id="SM00471">
    <property type="entry name" value="HDc"/>
    <property type="match status" value="1"/>
</dbReference>
<dbReference type="PANTHER" id="PTHR33525:SF3">
    <property type="entry name" value="RIBONUCLEASE Y"/>
    <property type="match status" value="1"/>
</dbReference>
<protein>
    <submittedName>
        <fullName evidence="2">HDIG domain-containing protein</fullName>
    </submittedName>
</protein>
<dbReference type="EMBL" id="FQWY01000031">
    <property type="protein sequence ID" value="SHH10368.1"/>
    <property type="molecule type" value="Genomic_DNA"/>
</dbReference>
<dbReference type="PROSITE" id="PS51833">
    <property type="entry name" value="HDOD"/>
    <property type="match status" value="1"/>
</dbReference>
<dbReference type="InterPro" id="IPR052340">
    <property type="entry name" value="RNase_Y/CdgJ"/>
</dbReference>
<dbReference type="OrthoDB" id="9788446at2"/>
<dbReference type="InterPro" id="IPR006675">
    <property type="entry name" value="HDIG_dom"/>
</dbReference>
<feature type="domain" description="HDOD" evidence="1">
    <location>
        <begin position="16"/>
        <end position="212"/>
    </location>
</feature>
<evidence type="ECO:0000259" key="1">
    <source>
        <dbReference type="PROSITE" id="PS51833"/>
    </source>
</evidence>
<organism evidence="2 3">
    <name type="scientific">Thermosyntropha lipolytica DSM 11003</name>
    <dbReference type="NCBI Taxonomy" id="1123382"/>
    <lineage>
        <taxon>Bacteria</taxon>
        <taxon>Bacillati</taxon>
        <taxon>Bacillota</taxon>
        <taxon>Clostridia</taxon>
        <taxon>Eubacteriales</taxon>
        <taxon>Syntrophomonadaceae</taxon>
        <taxon>Thermosyntropha</taxon>
    </lineage>
</organism>
<dbReference type="Gene3D" id="1.10.3210.10">
    <property type="entry name" value="Hypothetical protein af1432"/>
    <property type="match status" value="1"/>
</dbReference>
<dbReference type="CDD" id="cd00077">
    <property type="entry name" value="HDc"/>
    <property type="match status" value="1"/>
</dbReference>
<dbReference type="PANTHER" id="PTHR33525">
    <property type="match status" value="1"/>
</dbReference>
<dbReference type="AlphaFoldDB" id="A0A1M5Q8P9"/>
<dbReference type="SUPFAM" id="SSF109604">
    <property type="entry name" value="HD-domain/PDEase-like"/>
    <property type="match status" value="1"/>
</dbReference>
<proteinExistence type="predicted"/>
<dbReference type="NCBIfam" id="TIGR00277">
    <property type="entry name" value="HDIG"/>
    <property type="match status" value="1"/>
</dbReference>
<gene>
    <name evidence="2" type="ORF">SAMN02745221_01685</name>
</gene>
<evidence type="ECO:0000313" key="3">
    <source>
        <dbReference type="Proteomes" id="UP000242329"/>
    </source>
</evidence>
<dbReference type="InterPro" id="IPR003607">
    <property type="entry name" value="HD/PDEase_dom"/>
</dbReference>
<dbReference type="Proteomes" id="UP000242329">
    <property type="component" value="Unassembled WGS sequence"/>
</dbReference>